<dbReference type="InterPro" id="IPR005024">
    <property type="entry name" value="Snf7_fam"/>
</dbReference>
<evidence type="ECO:0000256" key="5">
    <source>
        <dbReference type="ARBA" id="ARBA00022927"/>
    </source>
</evidence>
<reference evidence="8 9" key="1">
    <citation type="journal article" date="2015" name="PLoS Pathog.">
        <title>Leptomonas seymouri: Adaptations to the Dixenous Life Cycle Analyzed by Genome Sequencing, Transcriptome Profiling and Co-infection with Leishmania donovani.</title>
        <authorList>
            <person name="Kraeva N."/>
            <person name="Butenko A."/>
            <person name="Hlavacova J."/>
            <person name="Kostygov A."/>
            <person name="Myskova J."/>
            <person name="Grybchuk D."/>
            <person name="Lestinova T."/>
            <person name="Votypka J."/>
            <person name="Volf P."/>
            <person name="Opperdoes F."/>
            <person name="Flegontov P."/>
            <person name="Lukes J."/>
            <person name="Yurchenko V."/>
        </authorList>
    </citation>
    <scope>NUCLEOTIDE SEQUENCE [LARGE SCALE GENOMIC DNA]</scope>
    <source>
        <strain evidence="8 9">ATCC 30220</strain>
    </source>
</reference>
<dbReference type="GO" id="GO:0005771">
    <property type="term" value="C:multivesicular body"/>
    <property type="evidence" value="ECO:0007669"/>
    <property type="project" value="TreeGrafter"/>
</dbReference>
<evidence type="ECO:0000256" key="4">
    <source>
        <dbReference type="ARBA" id="ARBA00022753"/>
    </source>
</evidence>
<dbReference type="PANTHER" id="PTHR22761">
    <property type="entry name" value="CHARGED MULTIVESICULAR BODY PROTEIN"/>
    <property type="match status" value="1"/>
</dbReference>
<feature type="compositionally biased region" description="Basic and acidic residues" evidence="7">
    <location>
        <begin position="197"/>
        <end position="220"/>
    </location>
</feature>
<sequence>MGTGGSKSERASASDATRKAGASQITNSDKVRLQMKLQRDNLQAAIRKYERVANIEHEKAKQLMRAGNKRKALYCLKREKAQEAQIATVTDMLNNVQHLIDTVEFAQIEGEVVAAMRDGKSELDNLNKMLNIDDVEKLMDETSESIEEANQINALLSQPLVGVPDDDELLRELESSVGKTKTEEKLPNIKVPQHPLPESEKRVLEKKEKDEDRVRARQYA</sequence>
<evidence type="ECO:0000313" key="9">
    <source>
        <dbReference type="Proteomes" id="UP000038009"/>
    </source>
</evidence>
<comment type="subcellular location">
    <subcellularLocation>
        <location evidence="1">Endosome membrane</location>
    </subcellularLocation>
</comment>
<dbReference type="Proteomes" id="UP000038009">
    <property type="component" value="Unassembled WGS sequence"/>
</dbReference>
<dbReference type="EMBL" id="LJSK01000068">
    <property type="protein sequence ID" value="KPI87940.1"/>
    <property type="molecule type" value="Genomic_DNA"/>
</dbReference>
<evidence type="ECO:0000313" key="8">
    <source>
        <dbReference type="EMBL" id="KPI87940.1"/>
    </source>
</evidence>
<dbReference type="GO" id="GO:0032511">
    <property type="term" value="P:late endosome to vacuole transport via multivesicular body sorting pathway"/>
    <property type="evidence" value="ECO:0007669"/>
    <property type="project" value="TreeGrafter"/>
</dbReference>
<evidence type="ECO:0000256" key="2">
    <source>
        <dbReference type="ARBA" id="ARBA00006190"/>
    </source>
</evidence>
<keyword evidence="3" id="KW-0813">Transport</keyword>
<evidence type="ECO:0000256" key="6">
    <source>
        <dbReference type="ARBA" id="ARBA00023136"/>
    </source>
</evidence>
<dbReference type="AlphaFoldDB" id="A0A0N1ILA5"/>
<keyword evidence="5" id="KW-0653">Protein transport</keyword>
<dbReference type="GO" id="GO:0015031">
    <property type="term" value="P:protein transport"/>
    <property type="evidence" value="ECO:0007669"/>
    <property type="project" value="UniProtKB-KW"/>
</dbReference>
<evidence type="ECO:0000256" key="3">
    <source>
        <dbReference type="ARBA" id="ARBA00022448"/>
    </source>
</evidence>
<feature type="compositionally biased region" description="Basic and acidic residues" evidence="7">
    <location>
        <begin position="7"/>
        <end position="18"/>
    </location>
</feature>
<keyword evidence="6" id="KW-0472">Membrane</keyword>
<organism evidence="8 9">
    <name type="scientific">Leptomonas seymouri</name>
    <dbReference type="NCBI Taxonomy" id="5684"/>
    <lineage>
        <taxon>Eukaryota</taxon>
        <taxon>Discoba</taxon>
        <taxon>Euglenozoa</taxon>
        <taxon>Kinetoplastea</taxon>
        <taxon>Metakinetoplastina</taxon>
        <taxon>Trypanosomatida</taxon>
        <taxon>Trypanosomatidae</taxon>
        <taxon>Leishmaniinae</taxon>
        <taxon>Leptomonas</taxon>
    </lineage>
</organism>
<dbReference type="OrthoDB" id="441172at2759"/>
<comment type="caution">
    <text evidence="8">The sequence shown here is derived from an EMBL/GenBank/DDBJ whole genome shotgun (WGS) entry which is preliminary data.</text>
</comment>
<feature type="region of interest" description="Disordered" evidence="7">
    <location>
        <begin position="175"/>
        <end position="220"/>
    </location>
</feature>
<dbReference type="GO" id="GO:0000815">
    <property type="term" value="C:ESCRT III complex"/>
    <property type="evidence" value="ECO:0007669"/>
    <property type="project" value="TreeGrafter"/>
</dbReference>
<dbReference type="PANTHER" id="PTHR22761:SF5">
    <property type="entry name" value="CHARGED MULTIVESICULAR BODY PROTEIN 6"/>
    <property type="match status" value="1"/>
</dbReference>
<dbReference type="OMA" id="RAKQPAM"/>
<dbReference type="Gene3D" id="6.10.250.1710">
    <property type="match status" value="1"/>
</dbReference>
<keyword evidence="9" id="KW-1185">Reference proteome</keyword>
<proteinExistence type="inferred from homology"/>
<dbReference type="GO" id="GO:0006900">
    <property type="term" value="P:vesicle budding from membrane"/>
    <property type="evidence" value="ECO:0007669"/>
    <property type="project" value="TreeGrafter"/>
</dbReference>
<dbReference type="VEuPathDB" id="TriTrypDB:Lsey_0068_0160"/>
<dbReference type="Pfam" id="PF03357">
    <property type="entry name" value="Snf7"/>
    <property type="match status" value="1"/>
</dbReference>
<feature type="region of interest" description="Disordered" evidence="7">
    <location>
        <begin position="1"/>
        <end position="28"/>
    </location>
</feature>
<evidence type="ECO:0000256" key="7">
    <source>
        <dbReference type="SAM" id="MobiDB-lite"/>
    </source>
</evidence>
<keyword evidence="4" id="KW-0967">Endosome</keyword>
<name>A0A0N1ILA5_LEPSE</name>
<feature type="compositionally biased region" description="Basic and acidic residues" evidence="7">
    <location>
        <begin position="175"/>
        <end position="187"/>
    </location>
</feature>
<evidence type="ECO:0000256" key="1">
    <source>
        <dbReference type="ARBA" id="ARBA00004608"/>
    </source>
</evidence>
<accession>A0A0N1ILA5</accession>
<comment type="similarity">
    <text evidence="2">Belongs to the SNF7 family.</text>
</comment>
<dbReference type="Gene3D" id="1.10.287.1060">
    <property type="entry name" value="ESAT-6-like"/>
    <property type="match status" value="1"/>
</dbReference>
<protein>
    <recommendedName>
        <fullName evidence="10">Snf7-like protein</fullName>
    </recommendedName>
</protein>
<evidence type="ECO:0008006" key="10">
    <source>
        <dbReference type="Google" id="ProtNLM"/>
    </source>
</evidence>
<gene>
    <name evidence="8" type="ORF">ABL78_2979</name>
</gene>